<dbReference type="EMBL" id="CP060635">
    <property type="protein sequence ID" value="QNM07755.1"/>
    <property type="molecule type" value="Genomic_DNA"/>
</dbReference>
<dbReference type="KEGG" id="whj:H9Q79_12635"/>
<dbReference type="AlphaFoldDB" id="A0A7G9GAC3"/>
<protein>
    <recommendedName>
        <fullName evidence="1">DUF7678 domain-containing protein</fullName>
    </recommendedName>
</protein>
<feature type="domain" description="DUF7678" evidence="1">
    <location>
        <begin position="1"/>
        <end position="82"/>
    </location>
</feature>
<keyword evidence="3" id="KW-1185">Reference proteome</keyword>
<dbReference type="Proteomes" id="UP000515860">
    <property type="component" value="Chromosome"/>
</dbReference>
<sequence>MWKEGTIGIPGEKEVKKEYIAVHYSIKVYDEPSKFGINHGKISKLQLKQNGEIVANYDRGWDIRPTTKEAEIALCILLNQHN</sequence>
<evidence type="ECO:0000259" key="1">
    <source>
        <dbReference type="Pfam" id="PF24726"/>
    </source>
</evidence>
<evidence type="ECO:0000313" key="3">
    <source>
        <dbReference type="Proteomes" id="UP000515860"/>
    </source>
</evidence>
<organism evidence="2 3">
    <name type="scientific">Wansuia hejianensis</name>
    <dbReference type="NCBI Taxonomy" id="2763667"/>
    <lineage>
        <taxon>Bacteria</taxon>
        <taxon>Bacillati</taxon>
        <taxon>Bacillota</taxon>
        <taxon>Clostridia</taxon>
        <taxon>Lachnospirales</taxon>
        <taxon>Lachnospiraceae</taxon>
        <taxon>Wansuia</taxon>
    </lineage>
</organism>
<reference evidence="2 3" key="1">
    <citation type="submission" date="2020-08" db="EMBL/GenBank/DDBJ databases">
        <authorList>
            <person name="Liu C."/>
            <person name="Sun Q."/>
        </authorList>
    </citation>
    <scope>NUCLEOTIDE SEQUENCE [LARGE SCALE GENOMIC DNA]</scope>
    <source>
        <strain evidence="2 3">NSJ-29</strain>
    </source>
</reference>
<name>A0A7G9GAC3_9FIRM</name>
<accession>A0A7G9GAC3</accession>
<dbReference type="Pfam" id="PF24726">
    <property type="entry name" value="DUF7678"/>
    <property type="match status" value="1"/>
</dbReference>
<dbReference type="RefSeq" id="WP_249328437.1">
    <property type="nucleotide sequence ID" value="NZ_CP060635.1"/>
</dbReference>
<gene>
    <name evidence="2" type="ORF">H9Q79_12635</name>
</gene>
<dbReference type="InterPro" id="IPR056095">
    <property type="entry name" value="DUF7678"/>
</dbReference>
<evidence type="ECO:0000313" key="2">
    <source>
        <dbReference type="EMBL" id="QNM07755.1"/>
    </source>
</evidence>
<proteinExistence type="predicted"/>